<keyword evidence="1" id="KW-1277">Toxin-antitoxin system</keyword>
<dbReference type="OrthoDB" id="9809155at2"/>
<gene>
    <name evidence="2" type="ORF">B1757_11265</name>
</gene>
<reference evidence="2 3" key="1">
    <citation type="submission" date="2017-03" db="EMBL/GenBank/DDBJ databases">
        <title>Draft genime sequence of the acidophilic sulfur-oxidizing bacterium Acidithiobacillus sp. SH, isolated from seawater.</title>
        <authorList>
            <person name="Sharmin S."/>
            <person name="Tokuhisa M."/>
            <person name="Kanao T."/>
            <person name="Kamimura K."/>
        </authorList>
    </citation>
    <scope>NUCLEOTIDE SEQUENCE [LARGE SCALE GENOMIC DNA]</scope>
    <source>
        <strain evidence="2 3">SH</strain>
    </source>
</reference>
<evidence type="ECO:0000313" key="2">
    <source>
        <dbReference type="EMBL" id="PKY10137.1"/>
    </source>
</evidence>
<sequence>MKRARFVAAARREFLAEVVYYNKEEPGLGARFAMAVEDATVRALAFPLAGAPASKNTRRVFLKDFPFAVVYRPDTDGITIFALAHHSRRPGYWQARVHDR</sequence>
<name>A0A2I1DJT1_9PROT</name>
<evidence type="ECO:0000313" key="3">
    <source>
        <dbReference type="Proteomes" id="UP000234329"/>
    </source>
</evidence>
<dbReference type="EMBL" id="MXAV01000042">
    <property type="protein sequence ID" value="PKY10137.1"/>
    <property type="molecule type" value="Genomic_DNA"/>
</dbReference>
<protein>
    <submittedName>
        <fullName evidence="2">Plasmid stabilization system protein</fullName>
    </submittedName>
</protein>
<comment type="caution">
    <text evidence="2">The sequence shown here is derived from an EMBL/GenBank/DDBJ whole genome shotgun (WGS) entry which is preliminary data.</text>
</comment>
<dbReference type="Proteomes" id="UP000234329">
    <property type="component" value="Unassembled WGS sequence"/>
</dbReference>
<evidence type="ECO:0000256" key="1">
    <source>
        <dbReference type="ARBA" id="ARBA00022649"/>
    </source>
</evidence>
<dbReference type="Gene3D" id="3.30.2310.20">
    <property type="entry name" value="RelE-like"/>
    <property type="match status" value="1"/>
</dbReference>
<dbReference type="RefSeq" id="WP_101538412.1">
    <property type="nucleotide sequence ID" value="NZ_MXAV01000042.1"/>
</dbReference>
<dbReference type="AlphaFoldDB" id="A0A2I1DJT1"/>
<accession>A0A2I1DJT1</accession>
<dbReference type="InterPro" id="IPR035093">
    <property type="entry name" value="RelE/ParE_toxin_dom_sf"/>
</dbReference>
<proteinExistence type="predicted"/>
<dbReference type="Pfam" id="PF05016">
    <property type="entry name" value="ParE_toxin"/>
    <property type="match status" value="1"/>
</dbReference>
<dbReference type="InterPro" id="IPR007712">
    <property type="entry name" value="RelE/ParE_toxin"/>
</dbReference>
<keyword evidence="3" id="KW-1185">Reference proteome</keyword>
<organism evidence="2 3">
    <name type="scientific">Acidithiobacillus marinus</name>
    <dbReference type="NCBI Taxonomy" id="187490"/>
    <lineage>
        <taxon>Bacteria</taxon>
        <taxon>Pseudomonadati</taxon>
        <taxon>Pseudomonadota</taxon>
        <taxon>Acidithiobacillia</taxon>
        <taxon>Acidithiobacillales</taxon>
        <taxon>Acidithiobacillaceae</taxon>
        <taxon>Acidithiobacillus</taxon>
    </lineage>
</organism>
<dbReference type="InParanoid" id="A0A2I1DJT1"/>